<feature type="binding site" evidence="10">
    <location>
        <position position="378"/>
    </location>
    <ligand>
        <name>L-glutamine</name>
        <dbReference type="ChEBI" id="CHEBI:58359"/>
    </ligand>
</feature>
<feature type="binding site" evidence="10">
    <location>
        <position position="380"/>
    </location>
    <ligand>
        <name>L-glutamine</name>
        <dbReference type="ChEBI" id="CHEBI:58359"/>
    </ligand>
</feature>
<reference evidence="12" key="1">
    <citation type="journal article" date="2014" name="Genome Biol. Evol.">
        <title>Pangenome evidence for extensive interdomain horizontal transfer affecting lineage core and shell genes in uncultured planktonic thaumarchaeota and euryarchaeota.</title>
        <authorList>
            <person name="Deschamps P."/>
            <person name="Zivanovic Y."/>
            <person name="Moreira D."/>
            <person name="Rodriguez-Valera F."/>
            <person name="Lopez-Garcia P."/>
        </authorList>
    </citation>
    <scope>NUCLEOTIDE SEQUENCE</scope>
</reference>
<evidence type="ECO:0000259" key="11">
    <source>
        <dbReference type="SMART" id="SM01097"/>
    </source>
</evidence>
<comment type="catalytic activity">
    <reaction evidence="9 10">
        <text>hydrogencarbonate + L-glutamine + 2 ATP + H2O = carbamoyl phosphate + L-glutamate + 2 ADP + phosphate + 2 H(+)</text>
        <dbReference type="Rhea" id="RHEA:18633"/>
        <dbReference type="ChEBI" id="CHEBI:15377"/>
        <dbReference type="ChEBI" id="CHEBI:15378"/>
        <dbReference type="ChEBI" id="CHEBI:17544"/>
        <dbReference type="ChEBI" id="CHEBI:29985"/>
        <dbReference type="ChEBI" id="CHEBI:30616"/>
        <dbReference type="ChEBI" id="CHEBI:43474"/>
        <dbReference type="ChEBI" id="CHEBI:58228"/>
        <dbReference type="ChEBI" id="CHEBI:58359"/>
        <dbReference type="ChEBI" id="CHEBI:456216"/>
        <dbReference type="EC" id="6.3.5.5"/>
    </reaction>
</comment>
<evidence type="ECO:0000313" key="12">
    <source>
        <dbReference type="EMBL" id="AIE91153.1"/>
    </source>
</evidence>
<dbReference type="GO" id="GO:0006541">
    <property type="term" value="P:glutamine metabolic process"/>
    <property type="evidence" value="ECO:0007669"/>
    <property type="project" value="InterPro"/>
</dbReference>
<dbReference type="Gene3D" id="3.40.50.880">
    <property type="match status" value="1"/>
</dbReference>
<feature type="region of interest" description="CPSase" evidence="10">
    <location>
        <begin position="1"/>
        <end position="256"/>
    </location>
</feature>
<feature type="binding site" evidence="10">
    <location>
        <position position="305"/>
    </location>
    <ligand>
        <name>L-glutamine</name>
        <dbReference type="ChEBI" id="CHEBI:58359"/>
    </ligand>
</feature>
<evidence type="ECO:0000256" key="6">
    <source>
        <dbReference type="ARBA" id="ARBA00022840"/>
    </source>
</evidence>
<feature type="binding site" evidence="10">
    <location>
        <position position="340"/>
    </location>
    <ligand>
        <name>L-glutamine</name>
        <dbReference type="ChEBI" id="CHEBI:58359"/>
    </ligand>
</feature>
<dbReference type="InterPro" id="IPR029062">
    <property type="entry name" value="Class_I_gatase-like"/>
</dbReference>
<accession>A0A075FIZ0</accession>
<dbReference type="SUPFAM" id="SSF52021">
    <property type="entry name" value="Carbamoyl phosphate synthetase, small subunit N-terminal domain"/>
    <property type="match status" value="1"/>
</dbReference>
<sequence>MPRESETTLASESRKPRAPISFSMIKRGTPAGLLMSGTAPSRGFVPGAGVPGVNNPPSFADAADSLLEPAERQQASGESGLLLLADGTSYEGRLFGSEGIAQGELVFTTGMCGYQESLTDPSFAGQVLTFTWPLLGNYGILPGISESSGVHPRGVVCKELMKVPDHRDSVGSVHDFLAAHGVPGIEGVDTRSLTRRVREHGTVLCVFGPKDRAAEMKQALGEMTSPDADDLVTSVTRRDAVLLNPGAQDGDGNPLPRLAALDCGIKHNILRELCQRFEVVWCPASMPFDEIVSEWRPDALFASNGPGDPAHPGDATSARESLAAAVRADMPVMGICLGHQLMGLAAGLRTYKLRYGHRGANQPVVDLRTGKVNITSQNHGFAVEDPDKGMLAPHPSGAHSDTGENALEADFEVRHINANDRTVEGLDLVGKPAFTIQFHPEACPGPHDASPLFDRFSEMVAEHLAGGQRAVVKGGDS</sequence>
<gene>
    <name evidence="12" type="primary">CPA1</name>
    <name evidence="10 12" type="synonym">carA</name>
</gene>
<dbReference type="GO" id="GO:0006526">
    <property type="term" value="P:L-arginine biosynthetic process"/>
    <property type="evidence" value="ECO:0007669"/>
    <property type="project" value="UniProtKB-UniRule"/>
</dbReference>
<dbReference type="PROSITE" id="PS51273">
    <property type="entry name" value="GATASE_TYPE_1"/>
    <property type="match status" value="1"/>
</dbReference>
<keyword evidence="7 10" id="KW-0315">Glutamine amidotransferase</keyword>
<keyword evidence="3 10" id="KW-0055">Arginine biosynthesis</keyword>
<dbReference type="AlphaFoldDB" id="A0A075FIZ0"/>
<feature type="binding site" evidence="10">
    <location>
        <position position="337"/>
    </location>
    <ligand>
        <name>L-glutamine</name>
        <dbReference type="ChEBI" id="CHEBI:58359"/>
    </ligand>
</feature>
<keyword evidence="4 10" id="KW-0436">Ligase</keyword>
<dbReference type="SMART" id="SM01097">
    <property type="entry name" value="CPSase_sm_chain"/>
    <property type="match status" value="1"/>
</dbReference>
<keyword evidence="8 10" id="KW-0665">Pyrimidine biosynthesis</keyword>
<dbReference type="EMBL" id="KF900329">
    <property type="protein sequence ID" value="AIE91153.1"/>
    <property type="molecule type" value="Genomic_DNA"/>
</dbReference>
<feature type="active site" evidence="10">
    <location>
        <position position="439"/>
    </location>
</feature>
<evidence type="ECO:0000256" key="8">
    <source>
        <dbReference type="ARBA" id="ARBA00022975"/>
    </source>
</evidence>
<dbReference type="InterPro" id="IPR006274">
    <property type="entry name" value="CarbamoylP_synth_ssu"/>
</dbReference>
<dbReference type="CDD" id="cd01744">
    <property type="entry name" value="GATase1_CPSase"/>
    <property type="match status" value="1"/>
</dbReference>
<dbReference type="Pfam" id="PF00988">
    <property type="entry name" value="CPSase_sm_chain"/>
    <property type="match status" value="1"/>
</dbReference>
<dbReference type="GO" id="GO:0006207">
    <property type="term" value="P:'de novo' pyrimidine nucleobase biosynthetic process"/>
    <property type="evidence" value="ECO:0007669"/>
    <property type="project" value="InterPro"/>
</dbReference>
<evidence type="ECO:0000256" key="5">
    <source>
        <dbReference type="ARBA" id="ARBA00022741"/>
    </source>
</evidence>
<feature type="binding site" evidence="10">
    <location>
        <position position="381"/>
    </location>
    <ligand>
        <name>L-glutamine</name>
        <dbReference type="ChEBI" id="CHEBI:58359"/>
    </ligand>
</feature>
<dbReference type="GO" id="GO:0004359">
    <property type="term" value="F:glutaminase activity"/>
    <property type="evidence" value="ECO:0007669"/>
    <property type="project" value="RHEA"/>
</dbReference>
<comment type="subunit">
    <text evidence="10">Composed of two chains; the small (or glutamine) chain promotes the hydrolysis of glutamine to ammonia, which is used by the large (or ammonia) chain to synthesize carbamoyl phosphate. Tetramer of heterodimers (alpha,beta)4.</text>
</comment>
<proteinExistence type="inferred from homology"/>
<dbReference type="UniPathway" id="UPA00070">
    <property type="reaction ID" value="UER00115"/>
</dbReference>
<protein>
    <recommendedName>
        <fullName evidence="10">Carbamoyl phosphate synthase small chain</fullName>
        <ecNumber evidence="10">6.3.5.5</ecNumber>
    </recommendedName>
    <alternativeName>
        <fullName evidence="10">Carbamoyl phosphate synthetase glutamine chain</fullName>
    </alternativeName>
</protein>
<keyword evidence="10" id="KW-0028">Amino-acid biosynthesis</keyword>
<dbReference type="InterPro" id="IPR036480">
    <property type="entry name" value="CarbP_synth_ssu_N_sf"/>
</dbReference>
<feature type="binding site" evidence="10">
    <location>
        <position position="122"/>
    </location>
    <ligand>
        <name>L-glutamine</name>
        <dbReference type="ChEBI" id="CHEBI:58359"/>
    </ligand>
</feature>
<dbReference type="GO" id="GO:0005524">
    <property type="term" value="F:ATP binding"/>
    <property type="evidence" value="ECO:0007669"/>
    <property type="project" value="UniProtKB-UniRule"/>
</dbReference>
<name>A0A075FIZ0_9EURY</name>
<feature type="active site" description="Nucleophile" evidence="10">
    <location>
        <position position="336"/>
    </location>
</feature>
<dbReference type="PRINTS" id="PR00097">
    <property type="entry name" value="ANTSNTHASEII"/>
</dbReference>
<comment type="function">
    <text evidence="10">Small subunit of the glutamine-dependent carbamoyl phosphate synthetase (CPSase). CPSase catalyzes the formation of carbamoyl phosphate from the ammonia moiety of glutamine, carbonate, and phosphate donated by ATP, constituting the first step of 2 biosynthetic pathways, one leading to arginine and/or urea and the other to pyrimidine nucleotides. The small subunit (glutamine amidotransferase) binds and cleaves glutamine to supply the large subunit with the substrate ammonia.</text>
</comment>
<dbReference type="PRINTS" id="PR00096">
    <property type="entry name" value="GATASE"/>
</dbReference>
<dbReference type="SUPFAM" id="SSF52317">
    <property type="entry name" value="Class I glutamine amidotransferase-like"/>
    <property type="match status" value="1"/>
</dbReference>
<dbReference type="EC" id="6.3.5.5" evidence="10"/>
<evidence type="ECO:0000256" key="2">
    <source>
        <dbReference type="ARBA" id="ARBA00007800"/>
    </source>
</evidence>
<evidence type="ECO:0000256" key="3">
    <source>
        <dbReference type="ARBA" id="ARBA00022571"/>
    </source>
</evidence>
<dbReference type="InterPro" id="IPR035686">
    <property type="entry name" value="CPSase_GATase1"/>
</dbReference>
<comment type="catalytic activity">
    <reaction evidence="10">
        <text>L-glutamine + H2O = L-glutamate + NH4(+)</text>
        <dbReference type="Rhea" id="RHEA:15889"/>
        <dbReference type="ChEBI" id="CHEBI:15377"/>
        <dbReference type="ChEBI" id="CHEBI:28938"/>
        <dbReference type="ChEBI" id="CHEBI:29985"/>
        <dbReference type="ChEBI" id="CHEBI:58359"/>
    </reaction>
</comment>
<dbReference type="GO" id="GO:0044205">
    <property type="term" value="P:'de novo' UMP biosynthetic process"/>
    <property type="evidence" value="ECO:0007669"/>
    <property type="project" value="UniProtKB-UniRule"/>
</dbReference>
<dbReference type="InterPro" id="IPR050472">
    <property type="entry name" value="Anth_synth/Amidotransfase"/>
</dbReference>
<dbReference type="Pfam" id="PF00117">
    <property type="entry name" value="GATase"/>
    <property type="match status" value="1"/>
</dbReference>
<dbReference type="Gene3D" id="3.50.30.20">
    <property type="entry name" value="Carbamoyl-phosphate synthase small subunit, N-terminal domain"/>
    <property type="match status" value="1"/>
</dbReference>
<feature type="active site" evidence="10">
    <location>
        <position position="441"/>
    </location>
</feature>
<dbReference type="NCBIfam" id="NF009475">
    <property type="entry name" value="PRK12838.1"/>
    <property type="match status" value="1"/>
</dbReference>
<dbReference type="PANTHER" id="PTHR43418:SF7">
    <property type="entry name" value="CARBAMOYL-PHOSPHATE SYNTHASE SMALL CHAIN"/>
    <property type="match status" value="1"/>
</dbReference>
<evidence type="ECO:0000256" key="9">
    <source>
        <dbReference type="ARBA" id="ARBA00048816"/>
    </source>
</evidence>
<keyword evidence="6 10" id="KW-0067">ATP-binding</keyword>
<dbReference type="InterPro" id="IPR017926">
    <property type="entry name" value="GATASE"/>
</dbReference>
<evidence type="ECO:0000256" key="7">
    <source>
        <dbReference type="ARBA" id="ARBA00022962"/>
    </source>
</evidence>
<organism evidence="12">
    <name type="scientific">uncultured marine group II/III euryarchaeote AD1000_108_A02</name>
    <dbReference type="NCBI Taxonomy" id="1457715"/>
    <lineage>
        <taxon>Archaea</taxon>
        <taxon>Methanobacteriati</taxon>
        <taxon>Methanobacteriota</taxon>
        <taxon>environmental samples</taxon>
    </lineage>
</organism>
<feature type="binding site" evidence="10">
    <location>
        <position position="307"/>
    </location>
    <ligand>
        <name>L-glutamine</name>
        <dbReference type="ChEBI" id="CHEBI:58359"/>
    </ligand>
</feature>
<dbReference type="PRINTS" id="PR00099">
    <property type="entry name" value="CPSGATASE"/>
</dbReference>
<evidence type="ECO:0000256" key="4">
    <source>
        <dbReference type="ARBA" id="ARBA00022598"/>
    </source>
</evidence>
<dbReference type="PANTHER" id="PTHR43418">
    <property type="entry name" value="MULTIFUNCTIONAL TRYPTOPHAN BIOSYNTHESIS PROTEIN-RELATED"/>
    <property type="match status" value="1"/>
</dbReference>
<comment type="pathway">
    <text evidence="10">Pyrimidine metabolism; UMP biosynthesis via de novo pathway; (S)-dihydroorotate from bicarbonate: step 1/3.</text>
</comment>
<comment type="similarity">
    <text evidence="2 10">Belongs to the CarA family.</text>
</comment>
<dbReference type="NCBIfam" id="TIGR01368">
    <property type="entry name" value="CPSaseIIsmall"/>
    <property type="match status" value="1"/>
</dbReference>
<keyword evidence="5 10" id="KW-0547">Nucleotide-binding</keyword>
<dbReference type="InterPro" id="IPR002474">
    <property type="entry name" value="CarbamoylP_synth_ssu_N"/>
</dbReference>
<dbReference type="GO" id="GO:0004088">
    <property type="term" value="F:carbamoyl-phosphate synthase (glutamine-hydrolyzing) activity"/>
    <property type="evidence" value="ECO:0007669"/>
    <property type="project" value="UniProtKB-UniRule"/>
</dbReference>
<comment type="pathway">
    <text evidence="1 10">Amino-acid biosynthesis; L-arginine biosynthesis; carbamoyl phosphate from bicarbonate: step 1/1.</text>
</comment>
<dbReference type="UniPathway" id="UPA00068">
    <property type="reaction ID" value="UER00171"/>
</dbReference>
<evidence type="ECO:0000256" key="1">
    <source>
        <dbReference type="ARBA" id="ARBA00005077"/>
    </source>
</evidence>
<dbReference type="HAMAP" id="MF_01209">
    <property type="entry name" value="CPSase_S_chain"/>
    <property type="match status" value="1"/>
</dbReference>
<evidence type="ECO:0000256" key="10">
    <source>
        <dbReference type="HAMAP-Rule" id="MF_01209"/>
    </source>
</evidence>
<feature type="domain" description="Carbamoyl-phosphate synthase small subunit N-terminal" evidence="11">
    <location>
        <begin position="78"/>
        <end position="208"/>
    </location>
</feature>